<protein>
    <submittedName>
        <fullName evidence="1">Uncharacterized protein</fullName>
    </submittedName>
</protein>
<dbReference type="AlphaFoldDB" id="A0A6M7UJT1"/>
<keyword evidence="2" id="KW-1185">Reference proteome</keyword>
<dbReference type="KEGG" id="merd:EB233_13320"/>
<evidence type="ECO:0000313" key="2">
    <source>
        <dbReference type="Proteomes" id="UP000503339"/>
    </source>
</evidence>
<dbReference type="Proteomes" id="UP000503339">
    <property type="component" value="Chromosome"/>
</dbReference>
<accession>A0A6M7UJT1</accession>
<evidence type="ECO:0000313" key="1">
    <source>
        <dbReference type="EMBL" id="QKC76390.1"/>
    </source>
</evidence>
<name>A0A6M7UJT1_9HYPH</name>
<organism evidence="1 2">
    <name type="scientific">Mesorhizobium erdmanii</name>
    <dbReference type="NCBI Taxonomy" id="1777866"/>
    <lineage>
        <taxon>Bacteria</taxon>
        <taxon>Pseudomonadati</taxon>
        <taxon>Pseudomonadota</taxon>
        <taxon>Alphaproteobacteria</taxon>
        <taxon>Hyphomicrobiales</taxon>
        <taxon>Phyllobacteriaceae</taxon>
        <taxon>Mesorhizobium</taxon>
    </lineage>
</organism>
<gene>
    <name evidence="1" type="ORF">EB233_13320</name>
</gene>
<dbReference type="EMBL" id="CP033361">
    <property type="protein sequence ID" value="QKC76390.1"/>
    <property type="molecule type" value="Genomic_DNA"/>
</dbReference>
<sequence>MEELLAGDHHGAKAIKTSLTASSDLLGPGWKIAVEFWLRPPIVQSRRCPSSPCQDLLPVNGEKRAGASSALFLQHRRLAKPSTAASLRPVYGEKMAAAR</sequence>
<proteinExistence type="predicted"/>
<reference evidence="1 2" key="1">
    <citation type="submission" date="2018-10" db="EMBL/GenBank/DDBJ databases">
        <authorList>
            <person name="Perry B.J."/>
            <person name="Sullivan J.T."/>
            <person name="Murphy R.J.T."/>
            <person name="Ramsay J.P."/>
            <person name="Ronson C.W."/>
        </authorList>
    </citation>
    <scope>NUCLEOTIDE SEQUENCE [LARGE SCALE GENOMIC DNA]</scope>
    <source>
        <strain evidence="1 2">NZP2014</strain>
    </source>
</reference>